<evidence type="ECO:0000313" key="2">
    <source>
        <dbReference type="EMBL" id="TLF75782.1"/>
    </source>
</evidence>
<accession>A0A5R8NJC7</accession>
<evidence type="ECO:0000256" key="1">
    <source>
        <dbReference type="SAM" id="MobiDB-lite"/>
    </source>
</evidence>
<sequence>MNHTVGHPVATVAPTGNAATAAHPNAPAVRYAGQHPPIPAEWPSEWHPGMLWWDARTVLVTRADPSGRWTTTPHLVVPIDRGRLAFRTSSYSLETQHLARDRRVIVQAGDWRGKPAVGSRQHQGVAEFVGAGPLFDKICTGLRAKYGMRAGLARLYHGVTMGSAPYGDTAVVVTIHETSPLPPAA</sequence>
<dbReference type="Proteomes" id="UP000306378">
    <property type="component" value="Unassembled WGS sequence"/>
</dbReference>
<protein>
    <recommendedName>
        <fullName evidence="4">PPOX class F420-dependent enzyme</fullName>
    </recommendedName>
</protein>
<evidence type="ECO:0008006" key="4">
    <source>
        <dbReference type="Google" id="ProtNLM"/>
    </source>
</evidence>
<dbReference type="Gene3D" id="2.30.110.10">
    <property type="entry name" value="Electron Transport, Fmn-binding Protein, Chain A"/>
    <property type="match status" value="1"/>
</dbReference>
<comment type="caution">
    <text evidence="2">The sequence shown here is derived from an EMBL/GenBank/DDBJ whole genome shotgun (WGS) entry which is preliminary data.</text>
</comment>
<reference evidence="2 3" key="1">
    <citation type="submission" date="2019-05" db="EMBL/GenBank/DDBJ databases">
        <title>Genomes sequences of two Nocardia cyriacigeorgica environmental isolates, type strains Nocardia asteroides ATCC 19247 and Nocardia cyriacigeorgica DSM 44484.</title>
        <authorList>
            <person name="Vautrin F."/>
            <person name="Bergeron E."/>
            <person name="Dubost A."/>
            <person name="Abrouk D."/>
            <person name="Rodriguez Nava V."/>
            <person name="Pujic P."/>
        </authorList>
    </citation>
    <scope>NUCLEOTIDE SEQUENCE [LARGE SCALE GENOMIC DNA]</scope>
    <source>
        <strain evidence="2 3">EML 446</strain>
    </source>
</reference>
<gene>
    <name evidence="2" type="ORF">FEK34_18575</name>
</gene>
<organism evidence="2 3">
    <name type="scientific">Nocardia cyriacigeorgica</name>
    <dbReference type="NCBI Taxonomy" id="135487"/>
    <lineage>
        <taxon>Bacteria</taxon>
        <taxon>Bacillati</taxon>
        <taxon>Actinomycetota</taxon>
        <taxon>Actinomycetes</taxon>
        <taxon>Mycobacteriales</taxon>
        <taxon>Nocardiaceae</taxon>
        <taxon>Nocardia</taxon>
    </lineage>
</organism>
<feature type="region of interest" description="Disordered" evidence="1">
    <location>
        <begin position="1"/>
        <end position="20"/>
    </location>
</feature>
<dbReference type="AlphaFoldDB" id="A0A5R8NJC7"/>
<dbReference type="RefSeq" id="WP_138449264.1">
    <property type="nucleotide sequence ID" value="NZ_VBUT01000007.1"/>
</dbReference>
<dbReference type="InterPro" id="IPR012349">
    <property type="entry name" value="Split_barrel_FMN-bd"/>
</dbReference>
<evidence type="ECO:0000313" key="3">
    <source>
        <dbReference type="Proteomes" id="UP000306378"/>
    </source>
</evidence>
<feature type="compositionally biased region" description="Low complexity" evidence="1">
    <location>
        <begin position="8"/>
        <end position="20"/>
    </location>
</feature>
<name>A0A5R8NJC7_9NOCA</name>
<dbReference type="SUPFAM" id="SSF50475">
    <property type="entry name" value="FMN-binding split barrel"/>
    <property type="match status" value="1"/>
</dbReference>
<proteinExistence type="predicted"/>
<dbReference type="EMBL" id="VBUT01000007">
    <property type="protein sequence ID" value="TLF75782.1"/>
    <property type="molecule type" value="Genomic_DNA"/>
</dbReference>